<evidence type="ECO:0000313" key="2">
    <source>
        <dbReference type="Proteomes" id="UP000001861"/>
    </source>
</evidence>
<accession>A8PBM9</accession>
<organism evidence="1 2">
    <name type="scientific">Coprinopsis cinerea (strain Okayama-7 / 130 / ATCC MYA-4618 / FGSC 9003)</name>
    <name type="common">Inky cap fungus</name>
    <name type="synonym">Hormographiella aspergillata</name>
    <dbReference type="NCBI Taxonomy" id="240176"/>
    <lineage>
        <taxon>Eukaryota</taxon>
        <taxon>Fungi</taxon>
        <taxon>Dikarya</taxon>
        <taxon>Basidiomycota</taxon>
        <taxon>Agaricomycotina</taxon>
        <taxon>Agaricomycetes</taxon>
        <taxon>Agaricomycetidae</taxon>
        <taxon>Agaricales</taxon>
        <taxon>Agaricineae</taxon>
        <taxon>Psathyrellaceae</taxon>
        <taxon>Coprinopsis</taxon>
    </lineage>
</organism>
<evidence type="ECO:0000313" key="1">
    <source>
        <dbReference type="EMBL" id="EAU81670.2"/>
    </source>
</evidence>
<dbReference type="EMBL" id="AACS02000004">
    <property type="protein sequence ID" value="EAU81670.2"/>
    <property type="molecule type" value="Genomic_DNA"/>
</dbReference>
<name>A8PBM9_COPC7</name>
<proteinExistence type="predicted"/>
<dbReference type="RefSeq" id="XP_001840223.2">
    <property type="nucleotide sequence ID" value="XM_001840171.2"/>
</dbReference>
<reference evidence="1 2" key="1">
    <citation type="journal article" date="2010" name="Proc. Natl. Acad. Sci. U.S.A.">
        <title>Insights into evolution of multicellular fungi from the assembled chromosomes of the mushroom Coprinopsis cinerea (Coprinus cinereus).</title>
        <authorList>
            <person name="Stajich J.E."/>
            <person name="Wilke S.K."/>
            <person name="Ahren D."/>
            <person name="Au C.H."/>
            <person name="Birren B.W."/>
            <person name="Borodovsky M."/>
            <person name="Burns C."/>
            <person name="Canback B."/>
            <person name="Casselton L.A."/>
            <person name="Cheng C.K."/>
            <person name="Deng J."/>
            <person name="Dietrich F.S."/>
            <person name="Fargo D.C."/>
            <person name="Farman M.L."/>
            <person name="Gathman A.C."/>
            <person name="Goldberg J."/>
            <person name="Guigo R."/>
            <person name="Hoegger P.J."/>
            <person name="Hooker J.B."/>
            <person name="Huggins A."/>
            <person name="James T.Y."/>
            <person name="Kamada T."/>
            <person name="Kilaru S."/>
            <person name="Kodira C."/>
            <person name="Kues U."/>
            <person name="Kupfer D."/>
            <person name="Kwan H.S."/>
            <person name="Lomsadze A."/>
            <person name="Li W."/>
            <person name="Lilly W.W."/>
            <person name="Ma L.J."/>
            <person name="Mackey A.J."/>
            <person name="Manning G."/>
            <person name="Martin F."/>
            <person name="Muraguchi H."/>
            <person name="Natvig D.O."/>
            <person name="Palmerini H."/>
            <person name="Ramesh M.A."/>
            <person name="Rehmeyer C.J."/>
            <person name="Roe B.A."/>
            <person name="Shenoy N."/>
            <person name="Stanke M."/>
            <person name="Ter-Hovhannisyan V."/>
            <person name="Tunlid A."/>
            <person name="Velagapudi R."/>
            <person name="Vision T.J."/>
            <person name="Zeng Q."/>
            <person name="Zolan M.E."/>
            <person name="Pukkila P.J."/>
        </authorList>
    </citation>
    <scope>NUCLEOTIDE SEQUENCE [LARGE SCALE GENOMIC DNA]</scope>
    <source>
        <strain evidence="2">Okayama-7 / 130 / ATCC MYA-4618 / FGSC 9003</strain>
    </source>
</reference>
<protein>
    <submittedName>
        <fullName evidence="1">Uncharacterized protein</fullName>
    </submittedName>
</protein>
<sequence>MCLTNGRDGVVKCVDVMGVTVPAYPSATSVMIDTPPASAVPGTEPVISYSPTEAWNTTEANLSCRTKASTLHVTDVINATVSFNYSGPSVIVHTVKSSRGGLFAVFIDGFNTTSTIDTYRPPLDDPTEDPECFTVQFPPMRVLPPGFDSRTEHTISLVYQGPSSKPDDGPVDGSFVQFDSFSVPIFSASELDSSAAFGNMPSAFAILCSLSTVVASFML</sequence>
<comment type="caution">
    <text evidence="1">The sequence shown here is derived from an EMBL/GenBank/DDBJ whole genome shotgun (WGS) entry which is preliminary data.</text>
</comment>
<dbReference type="KEGG" id="cci:CC1G_02686"/>
<keyword evidence="2" id="KW-1185">Reference proteome</keyword>
<dbReference type="AlphaFoldDB" id="A8PBM9"/>
<dbReference type="Gene3D" id="2.60.120.260">
    <property type="entry name" value="Galactose-binding domain-like"/>
    <property type="match status" value="1"/>
</dbReference>
<gene>
    <name evidence="1" type="ORF">CC1G_02686</name>
</gene>
<dbReference type="Proteomes" id="UP000001861">
    <property type="component" value="Unassembled WGS sequence"/>
</dbReference>
<dbReference type="VEuPathDB" id="FungiDB:CC1G_02686"/>
<dbReference type="OMA" id="CTGGTIP"/>
<dbReference type="GeneID" id="6016855"/>
<dbReference type="OrthoDB" id="2563669at2759"/>
<dbReference type="HOGENOM" id="CLU_087992_0_0_1"/>
<dbReference type="InParanoid" id="A8PBM9"/>